<keyword evidence="3" id="KW-0731">Sigma factor</keyword>
<accession>A0A518B0T9</accession>
<dbReference type="Gene3D" id="1.10.10.10">
    <property type="entry name" value="Winged helix-like DNA-binding domain superfamily/Winged helix DNA-binding domain"/>
    <property type="match status" value="1"/>
</dbReference>
<dbReference type="SUPFAM" id="SSF88946">
    <property type="entry name" value="Sigma2 domain of RNA polymerase sigma factors"/>
    <property type="match status" value="1"/>
</dbReference>
<organism evidence="8 9">
    <name type="scientific">Kolteria novifilia</name>
    <dbReference type="NCBI Taxonomy" id="2527975"/>
    <lineage>
        <taxon>Bacteria</taxon>
        <taxon>Pseudomonadati</taxon>
        <taxon>Planctomycetota</taxon>
        <taxon>Planctomycetia</taxon>
        <taxon>Kolteriales</taxon>
        <taxon>Kolteriaceae</taxon>
        <taxon>Kolteria</taxon>
    </lineage>
</organism>
<reference evidence="8 9" key="1">
    <citation type="submission" date="2019-02" db="EMBL/GenBank/DDBJ databases">
        <title>Deep-cultivation of Planctomycetes and their phenomic and genomic characterization uncovers novel biology.</title>
        <authorList>
            <person name="Wiegand S."/>
            <person name="Jogler M."/>
            <person name="Boedeker C."/>
            <person name="Pinto D."/>
            <person name="Vollmers J."/>
            <person name="Rivas-Marin E."/>
            <person name="Kohn T."/>
            <person name="Peeters S.H."/>
            <person name="Heuer A."/>
            <person name="Rast P."/>
            <person name="Oberbeckmann S."/>
            <person name="Bunk B."/>
            <person name="Jeske O."/>
            <person name="Meyerdierks A."/>
            <person name="Storesund J.E."/>
            <person name="Kallscheuer N."/>
            <person name="Luecker S."/>
            <person name="Lage O.M."/>
            <person name="Pohl T."/>
            <person name="Merkel B.J."/>
            <person name="Hornburger P."/>
            <person name="Mueller R.-W."/>
            <person name="Bruemmer F."/>
            <person name="Labrenz M."/>
            <person name="Spormann A.M."/>
            <person name="Op den Camp H."/>
            <person name="Overmann J."/>
            <person name="Amann R."/>
            <person name="Jetten M.S.M."/>
            <person name="Mascher T."/>
            <person name="Medema M.H."/>
            <person name="Devos D.P."/>
            <person name="Kaster A.-K."/>
            <person name="Ovreas L."/>
            <person name="Rohde M."/>
            <person name="Galperin M.Y."/>
            <person name="Jogler C."/>
        </authorList>
    </citation>
    <scope>NUCLEOTIDE SEQUENCE [LARGE SCALE GENOMIC DNA]</scope>
    <source>
        <strain evidence="8 9">Pan216</strain>
    </source>
</reference>
<dbReference type="InterPro" id="IPR039425">
    <property type="entry name" value="RNA_pol_sigma-70-like"/>
</dbReference>
<feature type="domain" description="RNA polymerase sigma-70 region 2" evidence="6">
    <location>
        <begin position="15"/>
        <end position="71"/>
    </location>
</feature>
<dbReference type="OrthoDB" id="289887at2"/>
<dbReference type="InterPro" id="IPR036388">
    <property type="entry name" value="WH-like_DNA-bd_sf"/>
</dbReference>
<evidence type="ECO:0000259" key="7">
    <source>
        <dbReference type="Pfam" id="PF08281"/>
    </source>
</evidence>
<keyword evidence="4" id="KW-0238">DNA-binding</keyword>
<dbReference type="InterPro" id="IPR013325">
    <property type="entry name" value="RNA_pol_sigma_r2"/>
</dbReference>
<keyword evidence="9" id="KW-1185">Reference proteome</keyword>
<protein>
    <submittedName>
        <fullName evidence="8">RNA polymerase sigma factor</fullName>
    </submittedName>
</protein>
<gene>
    <name evidence="8" type="ORF">Pan216_14410</name>
</gene>
<dbReference type="RefSeq" id="WP_145256683.1">
    <property type="nucleotide sequence ID" value="NZ_CP036279.1"/>
</dbReference>
<dbReference type="Gene3D" id="1.10.1740.10">
    <property type="match status" value="1"/>
</dbReference>
<dbReference type="PANTHER" id="PTHR43133:SF8">
    <property type="entry name" value="RNA POLYMERASE SIGMA FACTOR HI_1459-RELATED"/>
    <property type="match status" value="1"/>
</dbReference>
<dbReference type="InterPro" id="IPR013249">
    <property type="entry name" value="RNA_pol_sigma70_r4_t2"/>
</dbReference>
<dbReference type="GO" id="GO:0016987">
    <property type="term" value="F:sigma factor activity"/>
    <property type="evidence" value="ECO:0007669"/>
    <property type="project" value="UniProtKB-KW"/>
</dbReference>
<dbReference type="AlphaFoldDB" id="A0A518B0T9"/>
<dbReference type="InterPro" id="IPR014284">
    <property type="entry name" value="RNA_pol_sigma-70_dom"/>
</dbReference>
<dbReference type="Pfam" id="PF04542">
    <property type="entry name" value="Sigma70_r2"/>
    <property type="match status" value="1"/>
</dbReference>
<dbReference type="GO" id="GO:0003677">
    <property type="term" value="F:DNA binding"/>
    <property type="evidence" value="ECO:0007669"/>
    <property type="project" value="UniProtKB-KW"/>
</dbReference>
<dbReference type="InterPro" id="IPR013324">
    <property type="entry name" value="RNA_pol_sigma_r3/r4-like"/>
</dbReference>
<evidence type="ECO:0000256" key="5">
    <source>
        <dbReference type="ARBA" id="ARBA00023163"/>
    </source>
</evidence>
<name>A0A518B0T9_9BACT</name>
<keyword evidence="2" id="KW-0805">Transcription regulation</keyword>
<proteinExistence type="inferred from homology"/>
<dbReference type="Proteomes" id="UP000317093">
    <property type="component" value="Chromosome"/>
</dbReference>
<dbReference type="SUPFAM" id="SSF88659">
    <property type="entry name" value="Sigma3 and sigma4 domains of RNA polymerase sigma factors"/>
    <property type="match status" value="1"/>
</dbReference>
<dbReference type="KEGG" id="knv:Pan216_14410"/>
<dbReference type="Pfam" id="PF08281">
    <property type="entry name" value="Sigma70_r4_2"/>
    <property type="match status" value="1"/>
</dbReference>
<comment type="similarity">
    <text evidence="1">Belongs to the sigma-70 factor family. ECF subfamily.</text>
</comment>
<evidence type="ECO:0000313" key="9">
    <source>
        <dbReference type="Proteomes" id="UP000317093"/>
    </source>
</evidence>
<evidence type="ECO:0000313" key="8">
    <source>
        <dbReference type="EMBL" id="QDU60594.1"/>
    </source>
</evidence>
<evidence type="ECO:0000259" key="6">
    <source>
        <dbReference type="Pfam" id="PF04542"/>
    </source>
</evidence>
<keyword evidence="5" id="KW-0804">Transcription</keyword>
<dbReference type="EMBL" id="CP036279">
    <property type="protein sequence ID" value="QDU60594.1"/>
    <property type="molecule type" value="Genomic_DNA"/>
</dbReference>
<dbReference type="NCBIfam" id="TIGR02937">
    <property type="entry name" value="sigma70-ECF"/>
    <property type="match status" value="1"/>
</dbReference>
<sequence>MPKVDPQQLARLLRERGPALVLYARQWCHAPDDVVQEAFLRLLRQETAPDHPVAWLFRAVRNAALNASRDEACRRRHEAEAATRARCWFEPSEGGLDADEAAERLGELAPELREVVIAKLWGGLTFEEIAALTETSKSAAFRHYRAALERLREQLGVSCPQDER</sequence>
<evidence type="ECO:0000256" key="1">
    <source>
        <dbReference type="ARBA" id="ARBA00010641"/>
    </source>
</evidence>
<dbReference type="InterPro" id="IPR007627">
    <property type="entry name" value="RNA_pol_sigma70_r2"/>
</dbReference>
<dbReference type="GO" id="GO:0006352">
    <property type="term" value="P:DNA-templated transcription initiation"/>
    <property type="evidence" value="ECO:0007669"/>
    <property type="project" value="InterPro"/>
</dbReference>
<dbReference type="PANTHER" id="PTHR43133">
    <property type="entry name" value="RNA POLYMERASE ECF-TYPE SIGMA FACTO"/>
    <property type="match status" value="1"/>
</dbReference>
<evidence type="ECO:0000256" key="3">
    <source>
        <dbReference type="ARBA" id="ARBA00023082"/>
    </source>
</evidence>
<evidence type="ECO:0000256" key="2">
    <source>
        <dbReference type="ARBA" id="ARBA00023015"/>
    </source>
</evidence>
<feature type="domain" description="RNA polymerase sigma factor 70 region 4 type 2" evidence="7">
    <location>
        <begin position="102"/>
        <end position="151"/>
    </location>
</feature>
<evidence type="ECO:0000256" key="4">
    <source>
        <dbReference type="ARBA" id="ARBA00023125"/>
    </source>
</evidence>